<reference evidence="7" key="1">
    <citation type="journal article" date="2014" name="Int. J. Syst. Evol. Microbiol.">
        <title>Complete genome sequence of Corynebacterium casei LMG S-19264T (=DSM 44701T), isolated from a smear-ripened cheese.</title>
        <authorList>
            <consortium name="US DOE Joint Genome Institute (JGI-PGF)"/>
            <person name="Walter F."/>
            <person name="Albersmeier A."/>
            <person name="Kalinowski J."/>
            <person name="Ruckert C."/>
        </authorList>
    </citation>
    <scope>NUCLEOTIDE SEQUENCE</scope>
    <source>
        <strain evidence="7">KCTC 12710</strain>
    </source>
</reference>
<dbReference type="InterPro" id="IPR006685">
    <property type="entry name" value="MscS_channel_2nd"/>
</dbReference>
<feature type="transmembrane region" description="Helical" evidence="5">
    <location>
        <begin position="46"/>
        <end position="68"/>
    </location>
</feature>
<proteinExistence type="predicted"/>
<dbReference type="InterPro" id="IPR045275">
    <property type="entry name" value="MscS_archaea/bacteria_type"/>
</dbReference>
<evidence type="ECO:0000313" key="8">
    <source>
        <dbReference type="Proteomes" id="UP000636004"/>
    </source>
</evidence>
<dbReference type="Gene3D" id="2.30.30.60">
    <property type="match status" value="1"/>
</dbReference>
<evidence type="ECO:0000256" key="2">
    <source>
        <dbReference type="ARBA" id="ARBA00022692"/>
    </source>
</evidence>
<evidence type="ECO:0000313" key="7">
    <source>
        <dbReference type="EMBL" id="GGZ82885.1"/>
    </source>
</evidence>
<evidence type="ECO:0000256" key="4">
    <source>
        <dbReference type="ARBA" id="ARBA00023136"/>
    </source>
</evidence>
<feature type="domain" description="Mechanosensitive ion channel MscS" evidence="6">
    <location>
        <begin position="67"/>
        <end position="137"/>
    </location>
</feature>
<sequence length="151" mass="16766">MIKKTLSEKLIQESRGILIRNIINLILTLMGIILIALVWGVKQADLAVFIGSVLTVVGVAFFAQWSILSNITSSIIIFFNHPVKLNDSIIILEGKDYVIEGKVANIGLFFVTLETEDSGEITLPNNLFILKSIKNITNEKRIQAKANDNIQ</sequence>
<keyword evidence="2 5" id="KW-0812">Transmembrane</keyword>
<evidence type="ECO:0000256" key="5">
    <source>
        <dbReference type="SAM" id="Phobius"/>
    </source>
</evidence>
<evidence type="ECO:0000256" key="1">
    <source>
        <dbReference type="ARBA" id="ARBA00004370"/>
    </source>
</evidence>
<reference evidence="7" key="2">
    <citation type="submission" date="2020-09" db="EMBL/GenBank/DDBJ databases">
        <authorList>
            <person name="Sun Q."/>
            <person name="Kim S."/>
        </authorList>
    </citation>
    <scope>NUCLEOTIDE SEQUENCE</scope>
    <source>
        <strain evidence="7">KCTC 12710</strain>
    </source>
</reference>
<keyword evidence="3 5" id="KW-1133">Transmembrane helix</keyword>
<keyword evidence="4 5" id="KW-0472">Membrane</keyword>
<dbReference type="PANTHER" id="PTHR30221:SF8">
    <property type="entry name" value="SMALL-CONDUCTANCE MECHANOSENSITIVE CHANNEL"/>
    <property type="match status" value="1"/>
</dbReference>
<dbReference type="Proteomes" id="UP000636004">
    <property type="component" value="Unassembled WGS sequence"/>
</dbReference>
<organism evidence="7 8">
    <name type="scientific">Algibacter mikhailovii</name>
    <dbReference type="NCBI Taxonomy" id="425498"/>
    <lineage>
        <taxon>Bacteria</taxon>
        <taxon>Pseudomonadati</taxon>
        <taxon>Bacteroidota</taxon>
        <taxon>Flavobacteriia</taxon>
        <taxon>Flavobacteriales</taxon>
        <taxon>Flavobacteriaceae</taxon>
        <taxon>Algibacter</taxon>
    </lineage>
</organism>
<dbReference type="Pfam" id="PF00924">
    <property type="entry name" value="MS_channel_2nd"/>
    <property type="match status" value="1"/>
</dbReference>
<feature type="transmembrane region" description="Helical" evidence="5">
    <location>
        <begin position="21"/>
        <end position="40"/>
    </location>
</feature>
<comment type="subcellular location">
    <subcellularLocation>
        <location evidence="1">Membrane</location>
    </subcellularLocation>
</comment>
<keyword evidence="8" id="KW-1185">Reference proteome</keyword>
<gene>
    <name evidence="7" type="ORF">GCM10007028_20940</name>
</gene>
<dbReference type="GO" id="GO:0008381">
    <property type="term" value="F:mechanosensitive monoatomic ion channel activity"/>
    <property type="evidence" value="ECO:0007669"/>
    <property type="project" value="InterPro"/>
</dbReference>
<evidence type="ECO:0000259" key="6">
    <source>
        <dbReference type="Pfam" id="PF00924"/>
    </source>
</evidence>
<dbReference type="InterPro" id="IPR023408">
    <property type="entry name" value="MscS_beta-dom_sf"/>
</dbReference>
<dbReference type="AlphaFoldDB" id="A0A918R4H4"/>
<dbReference type="PANTHER" id="PTHR30221">
    <property type="entry name" value="SMALL-CONDUCTANCE MECHANOSENSITIVE CHANNEL"/>
    <property type="match status" value="1"/>
</dbReference>
<protein>
    <recommendedName>
        <fullName evidence="6">Mechanosensitive ion channel MscS domain-containing protein</fullName>
    </recommendedName>
</protein>
<dbReference type="EMBL" id="BMWZ01000004">
    <property type="protein sequence ID" value="GGZ82885.1"/>
    <property type="molecule type" value="Genomic_DNA"/>
</dbReference>
<dbReference type="GO" id="GO:0016020">
    <property type="term" value="C:membrane"/>
    <property type="evidence" value="ECO:0007669"/>
    <property type="project" value="UniProtKB-SubCell"/>
</dbReference>
<dbReference type="Gene3D" id="1.10.287.1260">
    <property type="match status" value="1"/>
</dbReference>
<name>A0A918R4H4_9FLAO</name>
<accession>A0A918R4H4</accession>
<evidence type="ECO:0000256" key="3">
    <source>
        <dbReference type="ARBA" id="ARBA00022989"/>
    </source>
</evidence>
<dbReference type="SUPFAM" id="SSF50182">
    <property type="entry name" value="Sm-like ribonucleoproteins"/>
    <property type="match status" value="1"/>
</dbReference>
<comment type="caution">
    <text evidence="7">The sequence shown here is derived from an EMBL/GenBank/DDBJ whole genome shotgun (WGS) entry which is preliminary data.</text>
</comment>
<dbReference type="InterPro" id="IPR010920">
    <property type="entry name" value="LSM_dom_sf"/>
</dbReference>